<dbReference type="Pfam" id="PF02151">
    <property type="entry name" value="UVR"/>
    <property type="match status" value="1"/>
</dbReference>
<dbReference type="InterPro" id="IPR036876">
    <property type="entry name" value="UVR_dom_sf"/>
</dbReference>
<dbReference type="EMBL" id="AUZX01005797">
    <property type="protein sequence ID" value="EQD66542.1"/>
    <property type="molecule type" value="Genomic_DNA"/>
</dbReference>
<dbReference type="GO" id="GO:0016887">
    <property type="term" value="F:ATP hydrolysis activity"/>
    <property type="evidence" value="ECO:0007669"/>
    <property type="project" value="InterPro"/>
</dbReference>
<proteinExistence type="predicted"/>
<dbReference type="PROSITE" id="PS50151">
    <property type="entry name" value="UVR"/>
    <property type="match status" value="1"/>
</dbReference>
<comment type="caution">
    <text evidence="3">The sequence shown here is derived from an EMBL/GenBank/DDBJ whole genome shotgun (WGS) entry which is preliminary data.</text>
</comment>
<dbReference type="SUPFAM" id="SSF46600">
    <property type="entry name" value="C-terminal UvrC-binding domain of UvrB"/>
    <property type="match status" value="1"/>
</dbReference>
<dbReference type="InterPro" id="IPR024759">
    <property type="entry name" value="UvrB_YAD/RRR_dom"/>
</dbReference>
<reference evidence="3" key="2">
    <citation type="journal article" date="2014" name="ISME J.">
        <title>Microbial stratification in low pH oxic and suboxic macroscopic growths along an acid mine drainage.</title>
        <authorList>
            <person name="Mendez-Garcia C."/>
            <person name="Mesa V."/>
            <person name="Sprenger R.R."/>
            <person name="Richter M."/>
            <person name="Diez M.S."/>
            <person name="Solano J."/>
            <person name="Bargiela R."/>
            <person name="Golyshina O.V."/>
            <person name="Manteca A."/>
            <person name="Ramos J.L."/>
            <person name="Gallego J.R."/>
            <person name="Llorente I."/>
            <person name="Martins Dos Santos V.A."/>
            <person name="Jensen O.N."/>
            <person name="Pelaez A.I."/>
            <person name="Sanchez J."/>
            <person name="Ferrer M."/>
        </authorList>
    </citation>
    <scope>NUCLEOTIDE SEQUENCE</scope>
</reference>
<evidence type="ECO:0000259" key="2">
    <source>
        <dbReference type="PROSITE" id="PS50151"/>
    </source>
</evidence>
<accession>T1B9G9</accession>
<dbReference type="InterPro" id="IPR001943">
    <property type="entry name" value="UVR_dom"/>
</dbReference>
<dbReference type="InterPro" id="IPR004807">
    <property type="entry name" value="UvrB"/>
</dbReference>
<protein>
    <submittedName>
        <fullName evidence="3">Excinuclease ABC, B subunit</fullName>
    </submittedName>
</protein>
<dbReference type="GO" id="GO:0003677">
    <property type="term" value="F:DNA binding"/>
    <property type="evidence" value="ECO:0007669"/>
    <property type="project" value="InterPro"/>
</dbReference>
<feature type="non-terminal residue" evidence="3">
    <location>
        <position position="1"/>
    </location>
</feature>
<dbReference type="PANTHER" id="PTHR24029:SF0">
    <property type="entry name" value="UVRABC SYSTEM PROTEIN B"/>
    <property type="match status" value="1"/>
</dbReference>
<organism evidence="3">
    <name type="scientific">mine drainage metagenome</name>
    <dbReference type="NCBI Taxonomy" id="410659"/>
    <lineage>
        <taxon>unclassified sequences</taxon>
        <taxon>metagenomes</taxon>
        <taxon>ecological metagenomes</taxon>
    </lineage>
</organism>
<dbReference type="AlphaFoldDB" id="T1B9G9"/>
<dbReference type="Gene3D" id="4.10.860.10">
    <property type="entry name" value="UVR domain"/>
    <property type="match status" value="1"/>
</dbReference>
<gene>
    <name evidence="3" type="ORF">B1A_08097</name>
</gene>
<dbReference type="GO" id="GO:0006289">
    <property type="term" value="P:nucleotide-excision repair"/>
    <property type="evidence" value="ECO:0007669"/>
    <property type="project" value="InterPro"/>
</dbReference>
<dbReference type="GO" id="GO:0009380">
    <property type="term" value="C:excinuclease repair complex"/>
    <property type="evidence" value="ECO:0007669"/>
    <property type="project" value="InterPro"/>
</dbReference>
<dbReference type="GO" id="GO:0005524">
    <property type="term" value="F:ATP binding"/>
    <property type="evidence" value="ECO:0007669"/>
    <property type="project" value="InterPro"/>
</dbReference>
<reference evidence="3" key="1">
    <citation type="submission" date="2013-08" db="EMBL/GenBank/DDBJ databases">
        <authorList>
            <person name="Mendez C."/>
            <person name="Richter M."/>
            <person name="Ferrer M."/>
            <person name="Sanchez J."/>
        </authorList>
    </citation>
    <scope>NUCLEOTIDE SEQUENCE</scope>
</reference>
<feature type="region of interest" description="Disordered" evidence="1">
    <location>
        <begin position="87"/>
        <end position="112"/>
    </location>
</feature>
<dbReference type="Pfam" id="PF12344">
    <property type="entry name" value="UvrB"/>
    <property type="match status" value="1"/>
</dbReference>
<evidence type="ECO:0000256" key="1">
    <source>
        <dbReference type="SAM" id="MobiDB-lite"/>
    </source>
</evidence>
<feature type="domain" description="UVR" evidence="2">
    <location>
        <begin position="53"/>
        <end position="88"/>
    </location>
</feature>
<name>T1B9G9_9ZZZZ</name>
<sequence length="112" mass="12616">RREKQLAYNAAHGITPETVRKSISHVLASVYEEDYATVPVDAQGTRLVGKDLKAYKASVEKRMLEAASNLEFEEAARLRDELHNLDASELGISRRGQSQQGRPSPRKGRKRR</sequence>
<dbReference type="PANTHER" id="PTHR24029">
    <property type="entry name" value="UVRABC SYSTEM PROTEIN B"/>
    <property type="match status" value="1"/>
</dbReference>
<evidence type="ECO:0000313" key="3">
    <source>
        <dbReference type="EMBL" id="EQD66542.1"/>
    </source>
</evidence>